<feature type="transmembrane region" description="Helical" evidence="2">
    <location>
        <begin position="334"/>
        <end position="353"/>
    </location>
</feature>
<protein>
    <submittedName>
        <fullName evidence="4">Patatin-like phospholipase</fullName>
    </submittedName>
</protein>
<dbReference type="RefSeq" id="WP_072781979.1">
    <property type="nucleotide sequence ID" value="NZ_FRCX01000002.1"/>
</dbReference>
<feature type="transmembrane region" description="Helical" evidence="2">
    <location>
        <begin position="244"/>
        <end position="264"/>
    </location>
</feature>
<feature type="transmembrane region" description="Helical" evidence="2">
    <location>
        <begin position="204"/>
        <end position="224"/>
    </location>
</feature>
<feature type="domain" description="PNPLA" evidence="3">
    <location>
        <begin position="585"/>
        <end position="801"/>
    </location>
</feature>
<evidence type="ECO:0000313" key="4">
    <source>
        <dbReference type="EMBL" id="SHM69160.1"/>
    </source>
</evidence>
<dbReference type="Gene3D" id="3.40.1090.10">
    <property type="entry name" value="Cytosolic phospholipase A2 catalytic domain"/>
    <property type="match status" value="1"/>
</dbReference>
<dbReference type="AlphaFoldDB" id="A0A1M7KUJ5"/>
<dbReference type="InterPro" id="IPR002641">
    <property type="entry name" value="PNPLA_dom"/>
</dbReference>
<dbReference type="SUPFAM" id="SSF52151">
    <property type="entry name" value="FabD/lysophospholipase-like"/>
    <property type="match status" value="1"/>
</dbReference>
<feature type="transmembrane region" description="Helical" evidence="2">
    <location>
        <begin position="521"/>
        <end position="546"/>
    </location>
</feature>
<keyword evidence="2" id="KW-0812">Transmembrane</keyword>
<feature type="transmembrane region" description="Helical" evidence="2">
    <location>
        <begin position="163"/>
        <end position="183"/>
    </location>
</feature>
<dbReference type="EMBL" id="FRCX01000002">
    <property type="protein sequence ID" value="SHM69160.1"/>
    <property type="molecule type" value="Genomic_DNA"/>
</dbReference>
<feature type="transmembrane region" description="Helical" evidence="2">
    <location>
        <begin position="490"/>
        <end position="509"/>
    </location>
</feature>
<sequence length="964" mass="106351">MSFSNRIHTFATTRKAWIASLTTIVALWLFSMQQALRLPAGYGIEDFMGWASNTDNAGGIRQAIIYWDFLPVFHNGPTYYLLLDTFCFIPLYSLLIYGATSALHIRFTPGNWLLRALWRITPYLLLLLVLDDLAENLSGFSKLGYPVPHYFGAHADVFNKLKFPFLFATLLPALYYMLAWWLGFHCSDAVVQLRREKWHGYMGVVGRSRYVLGALALFAGFTLVMDQCRDVVLSMVDGDIKWPVRVTVIVLNALAGAMFAYSCFLWTRLVCMVERISLPQFTTGAVSSSVGYFAQQWARFLALLPALMMVILLGYVTGDALASLRMRGLDNVNVLGWLSFFVALVVLLCWLFVKIRQSLHKDNLASYYNAMGIGHLLEERSRLPRGVPAVFQPLADLLSPTALPLVALSLLLLLRLMPGLQPQAFAELCLSLTWWLGVAGVLSLIEQRTSVPWGLFLLILIGVLGLYNLTNNHQFSLLAHGAASDSVKEYPALVGGVIIGLLAAVWWLLTHTHRKTLSSPTASGGLLFLGYTLLLVVLLFGGLRFAEHHSEPASMLTAKVKRDLLTTKLHQREDTSKVLYVVAAEGGGIRSAYWTALMLAKLHEAPKQEVAKRLLVVSGVSGGALGAAAYRACLRQQDRPVSECIKTGFATMDPLSPMLEAFMMEDVLARIVPTSLCDVPGCAYLSRALPFERVWIAAFRTMAQPLSPAWPGEPELMLNSTAVETGNRNTFSTVKLEPYEIPTNNDIIEELDGEPRLVTAAHAAARFPFINPLAVAKGPGKKDFRHLADGGYYDNSGVTALADLMPTIRERYKTNPIRLILIRNGQPVADCEKKRRLAPLADCLKNEAPAHQDRDNALMQPLKTPGQTFYADAFGPPATLLHVSGVGAHGRQPAGSALWYSDKKDPNKLQPCTLDQESSVNLVPLGWYLSESARLALEQQANKVDLSACLKEFTPDAPVTAALP</sequence>
<dbReference type="InterPro" id="IPR016035">
    <property type="entry name" value="Acyl_Trfase/lysoPLipase"/>
</dbReference>
<feature type="transmembrane region" description="Helical" evidence="2">
    <location>
        <begin position="300"/>
        <end position="322"/>
    </location>
</feature>
<gene>
    <name evidence="4" type="ORF">SAMN05192549_102244</name>
</gene>
<feature type="transmembrane region" description="Helical" evidence="2">
    <location>
        <begin position="397"/>
        <end position="417"/>
    </location>
</feature>
<dbReference type="Proteomes" id="UP000184339">
    <property type="component" value="Unassembled WGS sequence"/>
</dbReference>
<feature type="transmembrane region" description="Helical" evidence="2">
    <location>
        <begin position="79"/>
        <end position="100"/>
    </location>
</feature>
<dbReference type="Pfam" id="PF01734">
    <property type="entry name" value="Patatin"/>
    <property type="match status" value="1"/>
</dbReference>
<feature type="transmembrane region" description="Helical" evidence="2">
    <location>
        <begin position="424"/>
        <end position="445"/>
    </location>
</feature>
<keyword evidence="2" id="KW-0472">Membrane</keyword>
<name>A0A1M7KUJ5_9BURK</name>
<keyword evidence="1" id="KW-0443">Lipid metabolism</keyword>
<proteinExistence type="predicted"/>
<keyword evidence="2" id="KW-1133">Transmembrane helix</keyword>
<reference evidence="5" key="1">
    <citation type="submission" date="2016-11" db="EMBL/GenBank/DDBJ databases">
        <authorList>
            <person name="Varghese N."/>
            <person name="Submissions S."/>
        </authorList>
    </citation>
    <scope>NUCLEOTIDE SEQUENCE [LARGE SCALE GENOMIC DNA]</scope>
    <source>
        <strain evidence="5">Sac-22</strain>
    </source>
</reference>
<feature type="transmembrane region" description="Helical" evidence="2">
    <location>
        <begin position="112"/>
        <end position="130"/>
    </location>
</feature>
<evidence type="ECO:0000256" key="1">
    <source>
        <dbReference type="ARBA" id="ARBA00023098"/>
    </source>
</evidence>
<evidence type="ECO:0000313" key="5">
    <source>
        <dbReference type="Proteomes" id="UP000184339"/>
    </source>
</evidence>
<dbReference type="STRING" id="551987.SAMN05192549_102244"/>
<keyword evidence="5" id="KW-1185">Reference proteome</keyword>
<feature type="transmembrane region" description="Helical" evidence="2">
    <location>
        <begin position="451"/>
        <end position="469"/>
    </location>
</feature>
<accession>A0A1M7KUJ5</accession>
<organism evidence="4 5">
    <name type="scientific">Duganella sacchari</name>
    <dbReference type="NCBI Taxonomy" id="551987"/>
    <lineage>
        <taxon>Bacteria</taxon>
        <taxon>Pseudomonadati</taxon>
        <taxon>Pseudomonadota</taxon>
        <taxon>Betaproteobacteria</taxon>
        <taxon>Burkholderiales</taxon>
        <taxon>Oxalobacteraceae</taxon>
        <taxon>Telluria group</taxon>
        <taxon>Duganella</taxon>
    </lineage>
</organism>
<dbReference type="GO" id="GO:0006629">
    <property type="term" value="P:lipid metabolic process"/>
    <property type="evidence" value="ECO:0007669"/>
    <property type="project" value="UniProtKB-KW"/>
</dbReference>
<evidence type="ECO:0000256" key="2">
    <source>
        <dbReference type="SAM" id="Phobius"/>
    </source>
</evidence>
<evidence type="ECO:0000259" key="3">
    <source>
        <dbReference type="Pfam" id="PF01734"/>
    </source>
</evidence>
<dbReference type="OrthoDB" id="581211at2"/>